<dbReference type="eggNOG" id="KOG0223">
    <property type="taxonomic scope" value="Eukaryota"/>
</dbReference>
<comment type="subcellular location">
    <subcellularLocation>
        <location evidence="1">Membrane</location>
        <topology evidence="1">Multi-pass membrane protein</topology>
    </subcellularLocation>
</comment>
<dbReference type="PRINTS" id="PR00783">
    <property type="entry name" value="MINTRINSICP"/>
</dbReference>
<proteinExistence type="inferred from homology"/>
<evidence type="ECO:0000313" key="7">
    <source>
        <dbReference type="Proteomes" id="UP000189701"/>
    </source>
</evidence>
<dbReference type="STRING" id="4096.A0A1U7Y8C4"/>
<evidence type="ECO:0000256" key="4">
    <source>
        <dbReference type="ARBA" id="ARBA00023136"/>
    </source>
</evidence>
<reference evidence="8" key="2">
    <citation type="submission" date="2025-08" db="UniProtKB">
        <authorList>
            <consortium name="RefSeq"/>
        </authorList>
    </citation>
    <scope>IDENTIFICATION</scope>
    <source>
        <tissue evidence="8">Leaf</tissue>
    </source>
</reference>
<evidence type="ECO:0000256" key="5">
    <source>
        <dbReference type="RuleBase" id="RU000477"/>
    </source>
</evidence>
<dbReference type="SUPFAM" id="SSF81338">
    <property type="entry name" value="Aquaporin-like"/>
    <property type="match status" value="1"/>
</dbReference>
<dbReference type="Pfam" id="PF00230">
    <property type="entry name" value="MIP"/>
    <property type="match status" value="1"/>
</dbReference>
<dbReference type="RefSeq" id="XP_009799368.1">
    <property type="nucleotide sequence ID" value="XM_009801066.1"/>
</dbReference>
<keyword evidence="3 6" id="KW-1133">Transmembrane helix</keyword>
<evidence type="ECO:0000256" key="6">
    <source>
        <dbReference type="SAM" id="Phobius"/>
    </source>
</evidence>
<dbReference type="AlphaFoldDB" id="A0A1U7Y8C4"/>
<reference evidence="7" key="1">
    <citation type="journal article" date="2013" name="Genome Biol.">
        <title>Reference genomes and transcriptomes of Nicotiana sylvestris and Nicotiana tomentosiformis.</title>
        <authorList>
            <person name="Sierro N."/>
            <person name="Battey J.N."/>
            <person name="Ouadi S."/>
            <person name="Bovet L."/>
            <person name="Goepfert S."/>
            <person name="Bakaher N."/>
            <person name="Peitsch M.C."/>
            <person name="Ivanov N.V."/>
        </authorList>
    </citation>
    <scope>NUCLEOTIDE SEQUENCE [LARGE SCALE GENOMIC DNA]</scope>
</reference>
<accession>A0A1U7Y8C4</accession>
<evidence type="ECO:0000256" key="3">
    <source>
        <dbReference type="ARBA" id="ARBA00022989"/>
    </source>
</evidence>
<dbReference type="Gene3D" id="1.20.1080.10">
    <property type="entry name" value="Glycerol uptake facilitator protein"/>
    <property type="match status" value="1"/>
</dbReference>
<dbReference type="GO" id="GO:0015267">
    <property type="term" value="F:channel activity"/>
    <property type="evidence" value="ECO:0007669"/>
    <property type="project" value="InterPro"/>
</dbReference>
<dbReference type="PANTHER" id="PTHR47002:SF5">
    <property type="entry name" value="AQUAPORIN-LIKE"/>
    <property type="match status" value="1"/>
</dbReference>
<keyword evidence="2 5" id="KW-0812">Transmembrane</keyword>
<evidence type="ECO:0000256" key="1">
    <source>
        <dbReference type="ARBA" id="ARBA00004141"/>
    </source>
</evidence>
<feature type="transmembrane region" description="Helical" evidence="6">
    <location>
        <begin position="129"/>
        <end position="147"/>
    </location>
</feature>
<name>A0A1U7Y8C4_NICSY</name>
<sequence length="250" mass="27833">MKRKTDRNRRPLEFNIGDKMLLKFTTQIWKKINSKMHHRGMITKYDNPFEVVKKVGERESNVLGDEESQSISFGSSNKIQPITSTQKQVLDDEKKRYTSLTMAERLGLPDFFSLDLTLSNMLLTCVYRFGELLGSAVLVFILDTIVISTLESDVKMPNLIMSILIAITLTILILAVFPVSGGHISPVISFSSALVGLISMTQAIIYITTQCLGAILSALALKAVVSSTIEQRFSLGGCTITVRDLYTNSW</sequence>
<evidence type="ECO:0000256" key="2">
    <source>
        <dbReference type="ARBA" id="ARBA00022692"/>
    </source>
</evidence>
<keyword evidence="4 6" id="KW-0472">Membrane</keyword>
<organism evidence="7 8">
    <name type="scientific">Nicotiana sylvestris</name>
    <name type="common">Wood tobacco</name>
    <name type="synonym">South American tobacco</name>
    <dbReference type="NCBI Taxonomy" id="4096"/>
    <lineage>
        <taxon>Eukaryota</taxon>
        <taxon>Viridiplantae</taxon>
        <taxon>Streptophyta</taxon>
        <taxon>Embryophyta</taxon>
        <taxon>Tracheophyta</taxon>
        <taxon>Spermatophyta</taxon>
        <taxon>Magnoliopsida</taxon>
        <taxon>eudicotyledons</taxon>
        <taxon>Gunneridae</taxon>
        <taxon>Pentapetalae</taxon>
        <taxon>asterids</taxon>
        <taxon>lamiids</taxon>
        <taxon>Solanales</taxon>
        <taxon>Solanaceae</taxon>
        <taxon>Nicotianoideae</taxon>
        <taxon>Nicotianeae</taxon>
        <taxon>Nicotiana</taxon>
    </lineage>
</organism>
<protein>
    <submittedName>
        <fullName evidence="8">Uncharacterized protein LOC104245461</fullName>
    </submittedName>
</protein>
<keyword evidence="5" id="KW-0813">Transport</keyword>
<dbReference type="InterPro" id="IPR000425">
    <property type="entry name" value="MIP"/>
</dbReference>
<dbReference type="InterPro" id="IPR023271">
    <property type="entry name" value="Aquaporin-like"/>
</dbReference>
<evidence type="ECO:0000313" key="8">
    <source>
        <dbReference type="RefSeq" id="XP_009799368.1"/>
    </source>
</evidence>
<feature type="transmembrane region" description="Helical" evidence="6">
    <location>
        <begin position="187"/>
        <end position="207"/>
    </location>
</feature>
<dbReference type="GO" id="GO:0016020">
    <property type="term" value="C:membrane"/>
    <property type="evidence" value="ECO:0007669"/>
    <property type="project" value="UniProtKB-SubCell"/>
</dbReference>
<feature type="transmembrane region" description="Helical" evidence="6">
    <location>
        <begin position="159"/>
        <end position="180"/>
    </location>
</feature>
<gene>
    <name evidence="8" type="primary">LOC104245461</name>
</gene>
<dbReference type="PANTHER" id="PTHR47002">
    <property type="entry name" value="AQUAPORIN-LIKE"/>
    <property type="match status" value="1"/>
</dbReference>
<dbReference type="Proteomes" id="UP000189701">
    <property type="component" value="Unplaced"/>
</dbReference>
<comment type="similarity">
    <text evidence="5">Belongs to the MIP/aquaporin (TC 1.A.8) family.</text>
</comment>
<keyword evidence="7" id="KW-1185">Reference proteome</keyword>